<evidence type="ECO:0000313" key="3">
    <source>
        <dbReference type="Proteomes" id="UP000005695"/>
    </source>
</evidence>
<name>Q1K2A5_DESA6</name>
<evidence type="ECO:0000313" key="2">
    <source>
        <dbReference type="EMBL" id="EAT16534.1"/>
    </source>
</evidence>
<dbReference type="Pfam" id="PF09994">
    <property type="entry name" value="T6SS_Tle1-like_cat"/>
    <property type="match status" value="2"/>
</dbReference>
<feature type="domain" description="T6SS Phospholipase effector Tle1-like catalytic" evidence="1">
    <location>
        <begin position="3"/>
        <end position="126"/>
    </location>
</feature>
<evidence type="ECO:0000259" key="1">
    <source>
        <dbReference type="Pfam" id="PF09994"/>
    </source>
</evidence>
<organism evidence="2 3">
    <name type="scientific">Desulfuromonas acetoxidans (strain DSM 684 / 11070)</name>
    <dbReference type="NCBI Taxonomy" id="281689"/>
    <lineage>
        <taxon>Bacteria</taxon>
        <taxon>Pseudomonadati</taxon>
        <taxon>Thermodesulfobacteriota</taxon>
        <taxon>Desulfuromonadia</taxon>
        <taxon>Desulfuromonadales</taxon>
        <taxon>Desulfuromonadaceae</taxon>
        <taxon>Desulfuromonas</taxon>
    </lineage>
</organism>
<protein>
    <submittedName>
        <fullName evidence="2">Orphan protein</fullName>
    </submittedName>
</protein>
<feature type="domain" description="T6SS Phospholipase effector Tle1-like catalytic" evidence="1">
    <location>
        <begin position="131"/>
        <end position="233"/>
    </location>
</feature>
<proteinExistence type="predicted"/>
<dbReference type="SUPFAM" id="SSF53474">
    <property type="entry name" value="alpha/beta-Hydrolases"/>
    <property type="match status" value="1"/>
</dbReference>
<dbReference type="AlphaFoldDB" id="Q1K2A5"/>
<dbReference type="OrthoDB" id="5445630at2"/>
<accession>Q1K2A5</accession>
<comment type="caution">
    <text evidence="2">The sequence shown here is derived from an EMBL/GenBank/DDBJ whole genome shotgun (WGS) entry which is preliminary data.</text>
</comment>
<dbReference type="Proteomes" id="UP000005695">
    <property type="component" value="Unassembled WGS sequence"/>
</dbReference>
<reference evidence="2" key="2">
    <citation type="submission" date="2006-05" db="EMBL/GenBank/DDBJ databases">
        <title>Sequencing of the draft genome and assembly of Desulfuromonas acetoxidans DSM 684.</title>
        <authorList>
            <consortium name="US DOE Joint Genome Institute (JGI-PGF)"/>
            <person name="Copeland A."/>
            <person name="Lucas S."/>
            <person name="Lapidus A."/>
            <person name="Barry K."/>
            <person name="Detter J.C."/>
            <person name="Glavina del Rio T."/>
            <person name="Hammon N."/>
            <person name="Israni S."/>
            <person name="Dalin E."/>
            <person name="Tice H."/>
            <person name="Bruce D."/>
            <person name="Pitluck S."/>
            <person name="Richardson P."/>
        </authorList>
    </citation>
    <scope>NUCLEOTIDE SEQUENCE [LARGE SCALE GENOMIC DNA]</scope>
    <source>
        <strain evidence="2">DSM 684</strain>
    </source>
</reference>
<dbReference type="InterPro" id="IPR018712">
    <property type="entry name" value="Tle1-like_cat"/>
</dbReference>
<sequence>MANLIFCFDGTCNDVEDAAQGETPSGGTEDNNITNVLKLHLLLGGDLQDGQQHFEDQLSLYYPGVGTYGRKLKRIFNAALALTDVGRIITSAREDLREHYHQGDKVFVFGFSRGAAIARRFCSVISQDAEFSTVRIALLGVFDTVASFGMPDLSEERRPNSDVLFEDCTIAPNIDQALHLVSINDRRKAFQPTLMNDENRVTEVWFAGAHSDVGGGYRRDGLSDITLQFLLDEMECRDLGVKKLAANQIRFDTLTDGEDKADLQLDDVLIEPNAFGINHEQTRMWPISMFTLYDRHVTRIKNDQVVVDPRPVVHYTVAERIYGDSEYRPVGLRRPHTILNVDGSLSDFDNLAHHLEVGMRPLTPLTVAAPYTVPVFAHQLYNRTGLMLEKGKCYQFTVSAERTWRDASIECGGDGWNRDHPDIRWFKDVGVAMMEPFRRFPEAQWFALIGAVGDSDDELFVIGQAGTQYTPEISGEFCPFANDLKRMYGNNDGFLYVTVERLD</sequence>
<keyword evidence="3" id="KW-1185">Reference proteome</keyword>
<dbReference type="EMBL" id="AAEW02000004">
    <property type="protein sequence ID" value="EAT16534.1"/>
    <property type="molecule type" value="Genomic_DNA"/>
</dbReference>
<dbReference type="InterPro" id="IPR029058">
    <property type="entry name" value="AB_hydrolase_fold"/>
</dbReference>
<dbReference type="PANTHER" id="PTHR33840:SF1">
    <property type="entry name" value="TLE1 PHOSPHOLIPASE DOMAIN-CONTAINING PROTEIN"/>
    <property type="match status" value="1"/>
</dbReference>
<gene>
    <name evidence="2" type="ORF">Dace_2629</name>
</gene>
<dbReference type="Gene3D" id="2.60.120.430">
    <property type="entry name" value="Galactose-binding lectin"/>
    <property type="match status" value="1"/>
</dbReference>
<dbReference type="PANTHER" id="PTHR33840">
    <property type="match status" value="1"/>
</dbReference>
<reference evidence="2" key="1">
    <citation type="submission" date="2006-05" db="EMBL/GenBank/DDBJ databases">
        <title>Annotation of the draft genome assembly of Desulfuromonas acetoxidans DSM 684.</title>
        <authorList>
            <consortium name="US DOE Joint Genome Institute (JGI-ORNL)"/>
            <person name="Larimer F."/>
            <person name="Land M."/>
            <person name="Hauser L."/>
        </authorList>
    </citation>
    <scope>NUCLEOTIDE SEQUENCE [LARGE SCALE GENOMIC DNA]</scope>
    <source>
        <strain evidence="2">DSM 684</strain>
    </source>
</reference>
<dbReference type="RefSeq" id="WP_005998521.1">
    <property type="nucleotide sequence ID" value="NZ_AAEW02000004.1"/>
</dbReference>